<accession>A0A484HMP5</accession>
<name>A0A484HMP5_9BACT</name>
<dbReference type="InterPro" id="IPR010298">
    <property type="entry name" value="YacP-like"/>
</dbReference>
<evidence type="ECO:0000313" key="1">
    <source>
        <dbReference type="EMBL" id="VEN74836.1"/>
    </source>
</evidence>
<protein>
    <recommendedName>
        <fullName evidence="2">RNA-binding protein</fullName>
    </recommendedName>
</protein>
<proteinExistence type="predicted"/>
<sequence length="174" mass="19797">MRGVLSIHIIIDGYNMIRRSRFLEDGGGDIRKERDGLIDFLSRYREIRSHDITVVFDGTRAPGFMPRRDRVRGVDVVFSRKGESADSVIMRMSSADQERALVVSSDRAVSDFAASKGSATIRSRRFEARVARVLFDGSEDENGAAGRVARKRKKGPGRRLSKRMRRNRIKIRKI</sequence>
<organism evidence="1">
    <name type="scientific">uncultured Desulfobacteraceae bacterium</name>
    <dbReference type="NCBI Taxonomy" id="218296"/>
    <lineage>
        <taxon>Bacteria</taxon>
        <taxon>Pseudomonadati</taxon>
        <taxon>Thermodesulfobacteriota</taxon>
        <taxon>Desulfobacteria</taxon>
        <taxon>Desulfobacterales</taxon>
        <taxon>Desulfobacteraceae</taxon>
        <taxon>environmental samples</taxon>
    </lineage>
</organism>
<dbReference type="PANTHER" id="PTHR34547:SF1">
    <property type="entry name" value="YACP-LIKE NYN DOMAIN PROTEIN"/>
    <property type="match status" value="1"/>
</dbReference>
<dbReference type="PANTHER" id="PTHR34547">
    <property type="entry name" value="YACP-LIKE NYN DOMAIN PROTEIN"/>
    <property type="match status" value="1"/>
</dbReference>
<evidence type="ECO:0008006" key="2">
    <source>
        <dbReference type="Google" id="ProtNLM"/>
    </source>
</evidence>
<dbReference type="EMBL" id="CAACVI010000045">
    <property type="protein sequence ID" value="VEN74836.1"/>
    <property type="molecule type" value="Genomic_DNA"/>
</dbReference>
<dbReference type="Pfam" id="PF05991">
    <property type="entry name" value="NYN_YacP"/>
    <property type="match status" value="1"/>
</dbReference>
<dbReference type="AlphaFoldDB" id="A0A484HMP5"/>
<gene>
    <name evidence="1" type="ORF">EPICR_50112</name>
</gene>
<reference evidence="1" key="1">
    <citation type="submission" date="2019-01" db="EMBL/GenBank/DDBJ databases">
        <authorList>
            <consortium name="Genoscope - CEA"/>
            <person name="William W."/>
        </authorList>
    </citation>
    <scope>NUCLEOTIDE SEQUENCE</scope>
    <source>
        <strain evidence="1">CR-1</strain>
    </source>
</reference>